<dbReference type="EMBL" id="CP069352">
    <property type="protein sequence ID" value="QRK81820.1"/>
    <property type="molecule type" value="Genomic_DNA"/>
</dbReference>
<evidence type="ECO:0000313" key="2">
    <source>
        <dbReference type="Proteomes" id="UP000663686"/>
    </source>
</evidence>
<dbReference type="RefSeq" id="WP_203417974.1">
    <property type="nucleotide sequence ID" value="NZ_CP069352.1"/>
</dbReference>
<dbReference type="Proteomes" id="UP000663686">
    <property type="component" value="Chromosome"/>
</dbReference>
<name>A0ABX7G9J7_9PSED</name>
<protein>
    <submittedName>
        <fullName evidence="1">Uncharacterized protein</fullName>
    </submittedName>
</protein>
<sequence>MSRHPRSGLSKVNYSPVEAAIRWSGLLEDEIAILQQTLLLGRLTVISADDWPTLQLNLDRLYDAMRHNELAFGRTGITDSDRALLSGTELTIRHVDLKRWMATMYPAHKPSFLFDKAERLPHECLYQNAGGNRTADYSHHDEPELGDGVDKKVSPLRLTISAETTYLNVIGALLTLLLGHSPSGKRYSSFRSLESVIRALISHHDGRPGITERKLWTTFAQAKRHLSAMP</sequence>
<reference evidence="1 2" key="2">
    <citation type="submission" date="2021-03" db="EMBL/GenBank/DDBJ databases">
        <title>P. granadensis CT364 genome publication.</title>
        <authorList>
            <person name="Stach J."/>
            <person name="Montero-Calasanz Md.C."/>
        </authorList>
    </citation>
    <scope>NUCLEOTIDE SEQUENCE [LARGE SCALE GENOMIC DNA]</scope>
    <source>
        <strain evidence="1 2">CT364</strain>
    </source>
</reference>
<gene>
    <name evidence="1" type="ORF">JN757_14580</name>
</gene>
<organism evidence="1 2">
    <name type="scientific">Pseudomonas granadensis</name>
    <dbReference type="NCBI Taxonomy" id="1421430"/>
    <lineage>
        <taxon>Bacteria</taxon>
        <taxon>Pseudomonadati</taxon>
        <taxon>Pseudomonadota</taxon>
        <taxon>Gammaproteobacteria</taxon>
        <taxon>Pseudomonadales</taxon>
        <taxon>Pseudomonadaceae</taxon>
        <taxon>Pseudomonas</taxon>
    </lineage>
</organism>
<reference evidence="1 2" key="1">
    <citation type="submission" date="2021-02" db="EMBL/GenBank/DDBJ databases">
        <authorList>
            <person name="Cea Torrescassana E."/>
        </authorList>
    </citation>
    <scope>NUCLEOTIDE SEQUENCE [LARGE SCALE GENOMIC DNA]</scope>
    <source>
        <strain evidence="1 2">CT364</strain>
    </source>
</reference>
<evidence type="ECO:0000313" key="1">
    <source>
        <dbReference type="EMBL" id="QRK81820.1"/>
    </source>
</evidence>
<accession>A0ABX7G9J7</accession>
<proteinExistence type="predicted"/>
<keyword evidence="2" id="KW-1185">Reference proteome</keyword>